<protein>
    <submittedName>
        <fullName evidence="1">Trypsin-like peptidase domain-containing protein</fullName>
    </submittedName>
</protein>
<dbReference type="InterPro" id="IPR043504">
    <property type="entry name" value="Peptidase_S1_PA_chymotrypsin"/>
</dbReference>
<organism evidence="1 2">
    <name type="scientific">Nonomuraea purpurea</name>
    <dbReference type="NCBI Taxonomy" id="1849276"/>
    <lineage>
        <taxon>Bacteria</taxon>
        <taxon>Bacillati</taxon>
        <taxon>Actinomycetota</taxon>
        <taxon>Actinomycetes</taxon>
        <taxon>Streptosporangiales</taxon>
        <taxon>Streptosporangiaceae</taxon>
        <taxon>Nonomuraea</taxon>
    </lineage>
</organism>
<comment type="caution">
    <text evidence="1">The sequence shown here is derived from an EMBL/GenBank/DDBJ whole genome shotgun (WGS) entry which is preliminary data.</text>
</comment>
<sequence>MDDAQLRVATVKVVTGPQQFGTGLFVSPGLILTCAHVVDGAPNDGITVVWQHKEYSARIVSVRDLPYPDLALLSIGLRNHPIIELHHEVELGDRTYAYGYTESMARATRSPPRTRA</sequence>
<gene>
    <name evidence="1" type="ORF">ACFOY2_40480</name>
</gene>
<keyword evidence="2" id="KW-1185">Reference proteome</keyword>
<dbReference type="SUPFAM" id="SSF50494">
    <property type="entry name" value="Trypsin-like serine proteases"/>
    <property type="match status" value="1"/>
</dbReference>
<dbReference type="InterPro" id="IPR009003">
    <property type="entry name" value="Peptidase_S1_PA"/>
</dbReference>
<evidence type="ECO:0000313" key="2">
    <source>
        <dbReference type="Proteomes" id="UP001595851"/>
    </source>
</evidence>
<reference evidence="2" key="1">
    <citation type="journal article" date="2019" name="Int. J. Syst. Evol. Microbiol.">
        <title>The Global Catalogue of Microorganisms (GCM) 10K type strain sequencing project: providing services to taxonomists for standard genome sequencing and annotation.</title>
        <authorList>
            <consortium name="The Broad Institute Genomics Platform"/>
            <consortium name="The Broad Institute Genome Sequencing Center for Infectious Disease"/>
            <person name="Wu L."/>
            <person name="Ma J."/>
        </authorList>
    </citation>
    <scope>NUCLEOTIDE SEQUENCE [LARGE SCALE GENOMIC DNA]</scope>
    <source>
        <strain evidence="2">TBRC 1276</strain>
    </source>
</reference>
<evidence type="ECO:0000313" key="1">
    <source>
        <dbReference type="EMBL" id="MFC4013562.1"/>
    </source>
</evidence>
<dbReference type="Proteomes" id="UP001595851">
    <property type="component" value="Unassembled WGS sequence"/>
</dbReference>
<accession>A0ABV8GI04</accession>
<name>A0ABV8GI04_9ACTN</name>
<dbReference type="Gene3D" id="2.40.10.10">
    <property type="entry name" value="Trypsin-like serine proteases"/>
    <property type="match status" value="1"/>
</dbReference>
<dbReference type="Pfam" id="PF13365">
    <property type="entry name" value="Trypsin_2"/>
    <property type="match status" value="1"/>
</dbReference>
<proteinExistence type="predicted"/>
<dbReference type="EMBL" id="JBHSBI010000028">
    <property type="protein sequence ID" value="MFC4013562.1"/>
    <property type="molecule type" value="Genomic_DNA"/>
</dbReference>
<dbReference type="RefSeq" id="WP_379533417.1">
    <property type="nucleotide sequence ID" value="NZ_JBHSBI010000028.1"/>
</dbReference>